<proteinExistence type="predicted"/>
<organism evidence="1">
    <name type="scientific">Rhizophora mucronata</name>
    <name type="common">Asiatic mangrove</name>
    <dbReference type="NCBI Taxonomy" id="61149"/>
    <lineage>
        <taxon>Eukaryota</taxon>
        <taxon>Viridiplantae</taxon>
        <taxon>Streptophyta</taxon>
        <taxon>Embryophyta</taxon>
        <taxon>Tracheophyta</taxon>
        <taxon>Spermatophyta</taxon>
        <taxon>Magnoliopsida</taxon>
        <taxon>eudicotyledons</taxon>
        <taxon>Gunneridae</taxon>
        <taxon>Pentapetalae</taxon>
        <taxon>rosids</taxon>
        <taxon>fabids</taxon>
        <taxon>Malpighiales</taxon>
        <taxon>Rhizophoraceae</taxon>
        <taxon>Rhizophora</taxon>
    </lineage>
</organism>
<dbReference type="AlphaFoldDB" id="A0A2P2PZV6"/>
<protein>
    <submittedName>
        <fullName evidence="1">Uncharacterized protein</fullName>
    </submittedName>
</protein>
<accession>A0A2P2PZV6</accession>
<evidence type="ECO:0000313" key="1">
    <source>
        <dbReference type="EMBL" id="MBX60264.1"/>
    </source>
</evidence>
<name>A0A2P2PZV6_RHIMU</name>
<reference evidence="1" key="1">
    <citation type="submission" date="2018-02" db="EMBL/GenBank/DDBJ databases">
        <title>Rhizophora mucronata_Transcriptome.</title>
        <authorList>
            <person name="Meera S.P."/>
            <person name="Sreeshan A."/>
            <person name="Augustine A."/>
        </authorList>
    </citation>
    <scope>NUCLEOTIDE SEQUENCE</scope>
    <source>
        <tissue evidence="1">Leaf</tissue>
    </source>
</reference>
<sequence length="40" mass="4688">MIYNTPAPTKKTKKKGREKQYLLICYHILTSTWTCSVDII</sequence>
<dbReference type="EMBL" id="GGEC01079780">
    <property type="protein sequence ID" value="MBX60264.1"/>
    <property type="molecule type" value="Transcribed_RNA"/>
</dbReference>